<protein>
    <recommendedName>
        <fullName evidence="2">tyrosinase</fullName>
        <ecNumber evidence="2">1.14.18.1</ecNumber>
    </recommendedName>
</protein>
<feature type="domain" description="Tyrosinase copper-binding" evidence="9">
    <location>
        <begin position="352"/>
        <end position="363"/>
    </location>
</feature>
<comment type="catalytic activity">
    <reaction evidence="7">
        <text>L-tyrosine + O2 = L-dopaquinone + H2O</text>
        <dbReference type="Rhea" id="RHEA:18117"/>
        <dbReference type="ChEBI" id="CHEBI:15377"/>
        <dbReference type="ChEBI" id="CHEBI:15379"/>
        <dbReference type="ChEBI" id="CHEBI:57924"/>
        <dbReference type="ChEBI" id="CHEBI:58315"/>
        <dbReference type="EC" id="1.14.18.1"/>
    </reaction>
</comment>
<keyword evidence="4" id="KW-0186">Copper</keyword>
<evidence type="ECO:0000256" key="2">
    <source>
        <dbReference type="ARBA" id="ARBA00011906"/>
    </source>
</evidence>
<comment type="caution">
    <text evidence="10">The sequence shown here is derived from an EMBL/GenBank/DDBJ whole genome shotgun (WGS) entry which is preliminary data.</text>
</comment>
<keyword evidence="11" id="KW-1185">Reference proteome</keyword>
<dbReference type="Proteomes" id="UP001498398">
    <property type="component" value="Unassembled WGS sequence"/>
</dbReference>
<evidence type="ECO:0000256" key="1">
    <source>
        <dbReference type="ARBA" id="ARBA00009928"/>
    </source>
</evidence>
<keyword evidence="3" id="KW-0479">Metal-binding</keyword>
<comment type="similarity">
    <text evidence="1">Belongs to the tyrosinase family.</text>
</comment>
<evidence type="ECO:0000256" key="5">
    <source>
        <dbReference type="ARBA" id="ARBA00023101"/>
    </source>
</evidence>
<dbReference type="EMBL" id="JBANRG010000006">
    <property type="protein sequence ID" value="KAK7465304.1"/>
    <property type="molecule type" value="Genomic_DNA"/>
</dbReference>
<dbReference type="InterPro" id="IPR002227">
    <property type="entry name" value="Tyrosinase_Cu-bd"/>
</dbReference>
<comment type="catalytic activity">
    <reaction evidence="6">
        <text>2 L-dopa + O2 = 2 L-dopaquinone + 2 H2O</text>
        <dbReference type="Rhea" id="RHEA:34287"/>
        <dbReference type="ChEBI" id="CHEBI:15377"/>
        <dbReference type="ChEBI" id="CHEBI:15379"/>
        <dbReference type="ChEBI" id="CHEBI:57504"/>
        <dbReference type="ChEBI" id="CHEBI:57924"/>
        <dbReference type="EC" id="1.14.18.1"/>
    </reaction>
</comment>
<gene>
    <name evidence="10" type="ORF">VKT23_005283</name>
</gene>
<dbReference type="InterPro" id="IPR050316">
    <property type="entry name" value="Tyrosinase/Hemocyanin"/>
</dbReference>
<sequence length="685" mass="78008">MSDTPYFIHGRQGLSFRQAPIFIVAHLLFLDSGVHPRLEVRELAKIPEQWTLFNLSFVRIQEANYRPVAAKFLSLGGIHGLPYKGWSGDPAGLPGPASDEYGGYCNHASVLFPTWHRPYVLALEQSIGEAATDIAKELTKHLSDHVKHVWLTAAQQLRWPYWDWTDPRTGKEGIPVLLRPQAVVLKKPDDTEITLDYNPLATYRFENPRPDGFRNMENSGDDEWSPFQVGETAYFKDWVSTFRWPTNSVHPKEQYEEIDALLTDNANNPTFGWKSLRDNVAHLFSFPLIVKEDEYPFIWDEFSNTTFQSKDTKTARGMKDYKAGSVEHPHNLVHLLLGGLAHMSNNDYAGFDPIFFLHHANVDRIIALWEYVYPKYWLGRGYVNEHGKLVKFVQPDGNWAEKPDAAIDESTELQPFRNVDNVYWTSKDTHGLLEDGKVKKWYTYTLSYANTTIDVSKPPSEIERAKYLRTLQRYFGLDVKESRGKHRMENHPIIDVLKGTETPPPRFKEVTNYRHFIIVADILEHAYSGSYKLEILFNKISIGVVTSLARGLDTLCAGCQGRRQIKNRIRGTVVIPHEIMAQIFTFVEQSDKPNHADVFESALKLSFSARLSGPTGALLATASNDTDPTEGNALPKDKCPYMTIHSAAAATHEDDEYCLFFDDQEYGEILGGKWVAIPPSERVRV</sequence>
<dbReference type="Gene3D" id="1.10.1280.10">
    <property type="entry name" value="Di-copper center containing domain from catechol oxidase"/>
    <property type="match status" value="1"/>
</dbReference>
<dbReference type="InterPro" id="IPR008922">
    <property type="entry name" value="Di-copper_centre_dom_sf"/>
</dbReference>
<feature type="domain" description="Tyrosinase copper-binding" evidence="8">
    <location>
        <begin position="107"/>
        <end position="124"/>
    </location>
</feature>
<reference evidence="10 11" key="1">
    <citation type="submission" date="2024-01" db="EMBL/GenBank/DDBJ databases">
        <title>A draft genome for the cacao thread blight pathogen Marasmiellus scandens.</title>
        <authorList>
            <person name="Baruah I.K."/>
            <person name="Leung J."/>
            <person name="Bukari Y."/>
            <person name="Amoako-Attah I."/>
            <person name="Meinhardt L.W."/>
            <person name="Bailey B.A."/>
            <person name="Cohen S.P."/>
        </authorList>
    </citation>
    <scope>NUCLEOTIDE SEQUENCE [LARGE SCALE GENOMIC DNA]</scope>
    <source>
        <strain evidence="10 11">GH-19</strain>
    </source>
</reference>
<evidence type="ECO:0000313" key="10">
    <source>
        <dbReference type="EMBL" id="KAK7465304.1"/>
    </source>
</evidence>
<organism evidence="10 11">
    <name type="scientific">Marasmiellus scandens</name>
    <dbReference type="NCBI Taxonomy" id="2682957"/>
    <lineage>
        <taxon>Eukaryota</taxon>
        <taxon>Fungi</taxon>
        <taxon>Dikarya</taxon>
        <taxon>Basidiomycota</taxon>
        <taxon>Agaricomycotina</taxon>
        <taxon>Agaricomycetes</taxon>
        <taxon>Agaricomycetidae</taxon>
        <taxon>Agaricales</taxon>
        <taxon>Marasmiineae</taxon>
        <taxon>Omphalotaceae</taxon>
        <taxon>Marasmiellus</taxon>
    </lineage>
</organism>
<evidence type="ECO:0000259" key="9">
    <source>
        <dbReference type="PROSITE" id="PS00498"/>
    </source>
</evidence>
<evidence type="ECO:0000313" key="11">
    <source>
        <dbReference type="Proteomes" id="UP001498398"/>
    </source>
</evidence>
<dbReference type="Pfam" id="PF00264">
    <property type="entry name" value="Tyrosinase"/>
    <property type="match status" value="1"/>
</dbReference>
<proteinExistence type="inferred from homology"/>
<evidence type="ECO:0000256" key="4">
    <source>
        <dbReference type="ARBA" id="ARBA00023008"/>
    </source>
</evidence>
<keyword evidence="5" id="KW-0470">Melanin biosynthesis</keyword>
<dbReference type="PRINTS" id="PR00092">
    <property type="entry name" value="TYROSINASE"/>
</dbReference>
<accession>A0ABR1JRU1</accession>
<evidence type="ECO:0000256" key="3">
    <source>
        <dbReference type="ARBA" id="ARBA00022723"/>
    </source>
</evidence>
<dbReference type="PROSITE" id="PS00498">
    <property type="entry name" value="TYROSINASE_2"/>
    <property type="match status" value="1"/>
</dbReference>
<dbReference type="SUPFAM" id="SSF48056">
    <property type="entry name" value="Di-copper centre-containing domain"/>
    <property type="match status" value="1"/>
</dbReference>
<evidence type="ECO:0000259" key="8">
    <source>
        <dbReference type="PROSITE" id="PS00497"/>
    </source>
</evidence>
<dbReference type="PANTHER" id="PTHR11474">
    <property type="entry name" value="TYROSINASE FAMILY MEMBER"/>
    <property type="match status" value="1"/>
</dbReference>
<dbReference type="PANTHER" id="PTHR11474:SF76">
    <property type="entry name" value="SHKT DOMAIN-CONTAINING PROTEIN"/>
    <property type="match status" value="1"/>
</dbReference>
<name>A0ABR1JRU1_9AGAR</name>
<evidence type="ECO:0000256" key="7">
    <source>
        <dbReference type="ARBA" id="ARBA00048881"/>
    </source>
</evidence>
<dbReference type="EC" id="1.14.18.1" evidence="2"/>
<evidence type="ECO:0000256" key="6">
    <source>
        <dbReference type="ARBA" id="ARBA00048233"/>
    </source>
</evidence>
<dbReference type="PROSITE" id="PS00497">
    <property type="entry name" value="TYROSINASE_1"/>
    <property type="match status" value="1"/>
</dbReference>